<comment type="subcellular location">
    <subcellularLocation>
        <location evidence="1">Cytoplasm</location>
    </subcellularLocation>
</comment>
<sequence length="74" mass="8471">MLAIRLSDEIESRLEFLAKQTGRTKTYYAREAILAHLEDLEDYYLSAETAARVRRGDEAVYSSDDVRKSLGLDD</sequence>
<keyword evidence="5" id="KW-0184">Conjugation</keyword>
<dbReference type="InterPro" id="IPR008876">
    <property type="entry name" value="TraY"/>
</dbReference>
<dbReference type="InterPro" id="IPR010985">
    <property type="entry name" value="Ribbon_hlx_hlx"/>
</dbReference>
<dbReference type="GO" id="GO:0003677">
    <property type="term" value="F:DNA binding"/>
    <property type="evidence" value="ECO:0007669"/>
    <property type="project" value="UniProtKB-KW"/>
</dbReference>
<dbReference type="AlphaFoldDB" id="A0A633LFE2"/>
<gene>
    <name evidence="7" type="ORF">GC738_23515</name>
</gene>
<dbReference type="GO" id="GO:0006355">
    <property type="term" value="P:regulation of DNA-templated transcription"/>
    <property type="evidence" value="ECO:0007669"/>
    <property type="project" value="InterPro"/>
</dbReference>
<dbReference type="SUPFAM" id="SSF47598">
    <property type="entry name" value="Ribbon-helix-helix"/>
    <property type="match status" value="1"/>
</dbReference>
<accession>A0A633LFE2</accession>
<proteinExistence type="inferred from homology"/>
<dbReference type="Pfam" id="PF05509">
    <property type="entry name" value="TraY"/>
    <property type="match status" value="1"/>
</dbReference>
<name>A0A633LFE2_SALER</name>
<organism evidence="7">
    <name type="scientific">Salmonella enterica</name>
    <name type="common">Salmonella choleraesuis</name>
    <dbReference type="NCBI Taxonomy" id="28901"/>
    <lineage>
        <taxon>Bacteria</taxon>
        <taxon>Pseudomonadati</taxon>
        <taxon>Pseudomonadota</taxon>
        <taxon>Gammaproteobacteria</taxon>
        <taxon>Enterobacterales</taxon>
        <taxon>Enterobacteriaceae</taxon>
        <taxon>Salmonella</taxon>
    </lineage>
</organism>
<evidence type="ECO:0000313" key="7">
    <source>
        <dbReference type="EMBL" id="EDH2826668.1"/>
    </source>
</evidence>
<dbReference type="EMBL" id="AAMHAO010000015">
    <property type="protein sequence ID" value="EDH2826668.1"/>
    <property type="molecule type" value="Genomic_DNA"/>
</dbReference>
<protein>
    <recommendedName>
        <fullName evidence="3">Relaxosome protein TraY</fullName>
    </recommendedName>
</protein>
<evidence type="ECO:0000256" key="4">
    <source>
        <dbReference type="ARBA" id="ARBA00022490"/>
    </source>
</evidence>
<keyword evidence="6" id="KW-0238">DNA-binding</keyword>
<comment type="similarity">
    <text evidence="2">Belongs to the TraY family.</text>
</comment>
<evidence type="ECO:0000256" key="1">
    <source>
        <dbReference type="ARBA" id="ARBA00004496"/>
    </source>
</evidence>
<keyword evidence="4" id="KW-0963">Cytoplasm</keyword>
<evidence type="ECO:0000256" key="6">
    <source>
        <dbReference type="ARBA" id="ARBA00023125"/>
    </source>
</evidence>
<dbReference type="GO" id="GO:0005737">
    <property type="term" value="C:cytoplasm"/>
    <property type="evidence" value="ECO:0007669"/>
    <property type="project" value="UniProtKB-SubCell"/>
</dbReference>
<comment type="caution">
    <text evidence="7">The sequence shown here is derived from an EMBL/GenBank/DDBJ whole genome shotgun (WGS) entry which is preliminary data.</text>
</comment>
<evidence type="ECO:0000256" key="2">
    <source>
        <dbReference type="ARBA" id="ARBA00007183"/>
    </source>
</evidence>
<evidence type="ECO:0000256" key="5">
    <source>
        <dbReference type="ARBA" id="ARBA00022971"/>
    </source>
</evidence>
<evidence type="ECO:0000256" key="3">
    <source>
        <dbReference type="ARBA" id="ARBA00020541"/>
    </source>
</evidence>
<reference evidence="7" key="1">
    <citation type="submission" date="2019-10" db="EMBL/GenBank/DDBJ databases">
        <authorList>
            <consortium name="PulseNet: The National Subtyping Network for Foodborne Disease Surveillance"/>
            <person name="Tarr C.L."/>
            <person name="Trees E."/>
            <person name="Katz L.S."/>
            <person name="Carleton-Romer H.A."/>
            <person name="Stroika S."/>
            <person name="Kucerova Z."/>
            <person name="Roache K.F."/>
            <person name="Sabol A.L."/>
            <person name="Besser J."/>
            <person name="Gerner-Smidt P."/>
        </authorList>
    </citation>
    <scope>NUCLEOTIDE SEQUENCE</scope>
    <source>
        <strain evidence="7">PNUSAS107973</strain>
    </source>
</reference>